<proteinExistence type="predicted"/>
<evidence type="ECO:0000256" key="1">
    <source>
        <dbReference type="SAM" id="Coils"/>
    </source>
</evidence>
<reference evidence="3" key="3">
    <citation type="submission" date="2016-06" db="UniProtKB">
        <authorList>
            <consortium name="WormBaseParasite"/>
        </authorList>
    </citation>
    <scope>IDENTIFICATION</scope>
</reference>
<organism evidence="2 3">
    <name type="scientific">Globodera pallida</name>
    <name type="common">Potato cyst nematode worm</name>
    <name type="synonym">Heterodera pallida</name>
    <dbReference type="NCBI Taxonomy" id="36090"/>
    <lineage>
        <taxon>Eukaryota</taxon>
        <taxon>Metazoa</taxon>
        <taxon>Ecdysozoa</taxon>
        <taxon>Nematoda</taxon>
        <taxon>Chromadorea</taxon>
        <taxon>Rhabditida</taxon>
        <taxon>Tylenchina</taxon>
        <taxon>Tylenchomorpha</taxon>
        <taxon>Tylenchoidea</taxon>
        <taxon>Heteroderidae</taxon>
        <taxon>Heteroderinae</taxon>
        <taxon>Globodera</taxon>
    </lineage>
</organism>
<keyword evidence="1" id="KW-0175">Coiled coil</keyword>
<protein>
    <submittedName>
        <fullName evidence="3">Uncharacterized protein</fullName>
    </submittedName>
</protein>
<evidence type="ECO:0000313" key="2">
    <source>
        <dbReference type="Proteomes" id="UP000050741"/>
    </source>
</evidence>
<sequence length="268" mass="31067">MEEYRRAMKEKAEWQERLSEQYEMVNRSLTCSSFVEIKNQKLMQQNNDLAEENNEMAAQYERKWLQVEVRMLKQLGSEMAGELGREKYKNQKLRQQNNDLAEENNEMAGQLGKERRARIFHSDEAAMLWQQKAEMHEKFRKVDVEFNRIEAAGSAKLVAAAPEMVKTVKRDDEAEPDETLMLDDFFQFGKYTSAVCLLAQLLILAQRYERGEENDEMAGELGRERYERKWVKVAGSALPHAKSPAKLVAAAPEVVKTVKPNETVFRVP</sequence>
<dbReference type="Proteomes" id="UP000050741">
    <property type="component" value="Unassembled WGS sequence"/>
</dbReference>
<reference evidence="2" key="1">
    <citation type="submission" date="2013-12" db="EMBL/GenBank/DDBJ databases">
        <authorList>
            <person name="Aslett M."/>
        </authorList>
    </citation>
    <scope>NUCLEOTIDE SEQUENCE [LARGE SCALE GENOMIC DNA]</scope>
    <source>
        <strain evidence="2">Lindley</strain>
    </source>
</reference>
<keyword evidence="2" id="KW-1185">Reference proteome</keyword>
<name>A0A183BTE4_GLOPA</name>
<evidence type="ECO:0000313" key="3">
    <source>
        <dbReference type="WBParaSite" id="GPLIN_000388000"/>
    </source>
</evidence>
<dbReference type="AlphaFoldDB" id="A0A183BTE4"/>
<dbReference type="WBParaSite" id="GPLIN_000388000">
    <property type="protein sequence ID" value="GPLIN_000388000"/>
    <property type="gene ID" value="GPLIN_000388000"/>
</dbReference>
<reference evidence="2" key="2">
    <citation type="submission" date="2014-05" db="EMBL/GenBank/DDBJ databases">
        <title>The genome and life-stage specific transcriptomes of Globodera pallida elucidate key aspects of plant parasitism by a cyst nematode.</title>
        <authorList>
            <person name="Cotton J.A."/>
            <person name="Lilley C.J."/>
            <person name="Jones L.M."/>
            <person name="Kikuchi T."/>
            <person name="Reid A.J."/>
            <person name="Thorpe P."/>
            <person name="Tsai I.J."/>
            <person name="Beasley H."/>
            <person name="Blok V."/>
            <person name="Cock P.J.A."/>
            <person name="Van den Akker S.E."/>
            <person name="Holroyd N."/>
            <person name="Hunt M."/>
            <person name="Mantelin S."/>
            <person name="Naghra H."/>
            <person name="Pain A."/>
            <person name="Palomares-Rius J.E."/>
            <person name="Zarowiecki M."/>
            <person name="Berriman M."/>
            <person name="Jones J.T."/>
            <person name="Urwin P.E."/>
        </authorList>
    </citation>
    <scope>NUCLEOTIDE SEQUENCE [LARGE SCALE GENOMIC DNA]</scope>
    <source>
        <strain evidence="2">Lindley</strain>
    </source>
</reference>
<feature type="coiled-coil region" evidence="1">
    <location>
        <begin position="35"/>
        <end position="110"/>
    </location>
</feature>
<accession>A0A183BTE4</accession>